<evidence type="ECO:0000313" key="6">
    <source>
        <dbReference type="Proteomes" id="UP000316096"/>
    </source>
</evidence>
<organism evidence="5 6">
    <name type="scientific">Actinoallomurus bryophytorum</name>
    <dbReference type="NCBI Taxonomy" id="1490222"/>
    <lineage>
        <taxon>Bacteria</taxon>
        <taxon>Bacillati</taxon>
        <taxon>Actinomycetota</taxon>
        <taxon>Actinomycetes</taxon>
        <taxon>Streptosporangiales</taxon>
        <taxon>Thermomonosporaceae</taxon>
        <taxon>Actinoallomurus</taxon>
    </lineage>
</organism>
<name>A0A543CJA2_9ACTN</name>
<dbReference type="GO" id="GO:0003677">
    <property type="term" value="F:DNA binding"/>
    <property type="evidence" value="ECO:0007669"/>
    <property type="project" value="InterPro"/>
</dbReference>
<feature type="domain" description="HTH luxR-type" evidence="4">
    <location>
        <begin position="837"/>
        <end position="901"/>
    </location>
</feature>
<dbReference type="InterPro" id="IPR000792">
    <property type="entry name" value="Tscrpt_reg_LuxR_C"/>
</dbReference>
<proteinExistence type="predicted"/>
<dbReference type="Pfam" id="PF13191">
    <property type="entry name" value="AAA_16"/>
    <property type="match status" value="1"/>
</dbReference>
<dbReference type="InterPro" id="IPR041664">
    <property type="entry name" value="AAA_16"/>
</dbReference>
<feature type="region of interest" description="Disordered" evidence="3">
    <location>
        <begin position="825"/>
        <end position="844"/>
    </location>
</feature>
<dbReference type="GO" id="GO:0004016">
    <property type="term" value="F:adenylate cyclase activity"/>
    <property type="evidence" value="ECO:0007669"/>
    <property type="project" value="TreeGrafter"/>
</dbReference>
<dbReference type="PANTHER" id="PTHR16305">
    <property type="entry name" value="TESTICULAR SOLUBLE ADENYLYL CYCLASE"/>
    <property type="match status" value="1"/>
</dbReference>
<keyword evidence="2" id="KW-0067">ATP-binding</keyword>
<keyword evidence="1" id="KW-0547">Nucleotide-binding</keyword>
<dbReference type="SUPFAM" id="SSF48452">
    <property type="entry name" value="TPR-like"/>
    <property type="match status" value="2"/>
</dbReference>
<dbReference type="SMART" id="SM00421">
    <property type="entry name" value="HTH_LUXR"/>
    <property type="match status" value="1"/>
</dbReference>
<dbReference type="InterPro" id="IPR016032">
    <property type="entry name" value="Sig_transdc_resp-reg_C-effctor"/>
</dbReference>
<dbReference type="AlphaFoldDB" id="A0A543CJA2"/>
<evidence type="ECO:0000256" key="2">
    <source>
        <dbReference type="ARBA" id="ARBA00022840"/>
    </source>
</evidence>
<dbReference type="PANTHER" id="PTHR16305:SF35">
    <property type="entry name" value="TRANSCRIPTIONAL ACTIVATOR DOMAIN"/>
    <property type="match status" value="1"/>
</dbReference>
<dbReference type="SUPFAM" id="SSF46894">
    <property type="entry name" value="C-terminal effector domain of the bipartite response regulators"/>
    <property type="match status" value="1"/>
</dbReference>
<dbReference type="SUPFAM" id="SSF52540">
    <property type="entry name" value="P-loop containing nucleoside triphosphate hydrolases"/>
    <property type="match status" value="1"/>
</dbReference>
<dbReference type="InterPro" id="IPR027417">
    <property type="entry name" value="P-loop_NTPase"/>
</dbReference>
<dbReference type="Gene3D" id="1.25.40.10">
    <property type="entry name" value="Tetratricopeptide repeat domain"/>
    <property type="match status" value="1"/>
</dbReference>
<keyword evidence="6" id="KW-1185">Reference proteome</keyword>
<dbReference type="GO" id="GO:0005524">
    <property type="term" value="F:ATP binding"/>
    <property type="evidence" value="ECO:0007669"/>
    <property type="project" value="UniProtKB-KW"/>
</dbReference>
<evidence type="ECO:0000313" key="5">
    <source>
        <dbReference type="EMBL" id="TQL97188.1"/>
    </source>
</evidence>
<accession>A0A543CJA2</accession>
<dbReference type="GO" id="GO:0006355">
    <property type="term" value="P:regulation of DNA-templated transcription"/>
    <property type="evidence" value="ECO:0007669"/>
    <property type="project" value="InterPro"/>
</dbReference>
<dbReference type="Gene3D" id="3.40.50.300">
    <property type="entry name" value="P-loop containing nucleotide triphosphate hydrolases"/>
    <property type="match status" value="1"/>
</dbReference>
<sequence>MLGRGPELELIDQLVDGVTHGKGRALVVTGEPGIGKTTLLQQATERASRDLRLLQVTGVENEADLPYATLHLLLSPVIDQIGLLPAPQAAALHSAFGRGPAAGADRFLVGLATLTLLSELATETPVLCLVDDGQWVDTASVEALRFVGRRLRHDPVGLVVAVREEGRTSGGTPPYADLPVLRLGGLQRDAAVALLAGRSPALPPWLQDRVLAAADGNPLALQELPKSLGEDDSAAGDLLPITDRLQRAFAGQIDRLDEACRTLVLVIAAEGTGDLGTVLQAADRLGVPATALAEAERAGLVVVSAGSVRFRHPLVRTAAYQGALFTQRQAVHQALAETLKGSDPHRWPWHLAAAAFGPDEKVAAALERAADRAVERDGQAAAVAAYERAARLSEDATARGRRLAAAAVAAVELGRFQRAGELCAAAEPLTDDPAIRSRLAVTRARLEFEGGHPRAAARTMIDSAAEIATAMPATAAETLVLAAYYAGHGVDLPLAGEAVALLETLELPPGHALQPWVRSTVEYNRLIRGEVTSDALLSGRSPDSVWEQSWSARSLNVAGHASAALETSEAMVAGSREAGLMGHLANALFHRACAQVLLGRHRAASVSAEEALAVAVDTRQGSVATYLRGLLAWLAALDGDDERCRTFADEAIQYAGDHRTPPSAADATWALALLDFGNGRYEAALGRMEDRWRSWPHSSAWIRSTADHIEVAVRAGEPGIALRLLGELEEHAEQLLDPYAPSIIARCRALAGEADEAEEYFTAALGPVPSDDRPFERARTLLAYGQWLRREHRKAEARVRLRAALDIFSGSGAKLWASRAQEELRATGDRSAAPDPGPGPAARLTPQELRVVRLAATGATNRDIAAQMFLSPRTVAQHLYRAFPKLGIATRTELAALNLDL</sequence>
<protein>
    <submittedName>
        <fullName evidence="5">Regulatory LuxR family protein</fullName>
    </submittedName>
</protein>
<dbReference type="InterPro" id="IPR036388">
    <property type="entry name" value="WH-like_DNA-bd_sf"/>
</dbReference>
<dbReference type="Gene3D" id="1.10.10.10">
    <property type="entry name" value="Winged helix-like DNA-binding domain superfamily/Winged helix DNA-binding domain"/>
    <property type="match status" value="1"/>
</dbReference>
<gene>
    <name evidence="5" type="ORF">FB559_2764</name>
</gene>
<dbReference type="InterPro" id="IPR011990">
    <property type="entry name" value="TPR-like_helical_dom_sf"/>
</dbReference>
<evidence type="ECO:0000256" key="3">
    <source>
        <dbReference type="SAM" id="MobiDB-lite"/>
    </source>
</evidence>
<dbReference type="Proteomes" id="UP000316096">
    <property type="component" value="Unassembled WGS sequence"/>
</dbReference>
<dbReference type="PROSITE" id="PS50043">
    <property type="entry name" value="HTH_LUXR_2"/>
    <property type="match status" value="1"/>
</dbReference>
<dbReference type="PROSITE" id="PS00622">
    <property type="entry name" value="HTH_LUXR_1"/>
    <property type="match status" value="1"/>
</dbReference>
<dbReference type="PRINTS" id="PR00038">
    <property type="entry name" value="HTHLUXR"/>
</dbReference>
<dbReference type="Pfam" id="PF00196">
    <property type="entry name" value="GerE"/>
    <property type="match status" value="1"/>
</dbReference>
<dbReference type="CDD" id="cd06170">
    <property type="entry name" value="LuxR_C_like"/>
    <property type="match status" value="1"/>
</dbReference>
<dbReference type="GO" id="GO:0005737">
    <property type="term" value="C:cytoplasm"/>
    <property type="evidence" value="ECO:0007669"/>
    <property type="project" value="TreeGrafter"/>
</dbReference>
<reference evidence="5 6" key="1">
    <citation type="submission" date="2019-06" db="EMBL/GenBank/DDBJ databases">
        <title>Sequencing the genomes of 1000 actinobacteria strains.</title>
        <authorList>
            <person name="Klenk H.-P."/>
        </authorList>
    </citation>
    <scope>NUCLEOTIDE SEQUENCE [LARGE SCALE GENOMIC DNA]</scope>
    <source>
        <strain evidence="5 6">DSM 102200</strain>
    </source>
</reference>
<evidence type="ECO:0000259" key="4">
    <source>
        <dbReference type="PROSITE" id="PS50043"/>
    </source>
</evidence>
<dbReference type="EMBL" id="VFOZ01000001">
    <property type="protein sequence ID" value="TQL97188.1"/>
    <property type="molecule type" value="Genomic_DNA"/>
</dbReference>
<evidence type="ECO:0000256" key="1">
    <source>
        <dbReference type="ARBA" id="ARBA00022741"/>
    </source>
</evidence>
<comment type="caution">
    <text evidence="5">The sequence shown here is derived from an EMBL/GenBank/DDBJ whole genome shotgun (WGS) entry which is preliminary data.</text>
</comment>